<dbReference type="EMBL" id="GG662691">
    <property type="protein sequence ID" value="EAR96573.1"/>
    <property type="molecule type" value="Genomic_DNA"/>
</dbReference>
<name>Q23JD1_TETTS</name>
<sequence>MIKKLLVLSLSVALIFAAAGVDVNCNSTTDSTTCGSAAASTWTQGASGKFKISECNNVGNSFSNIYDTFCASCPQGGNSNIYANSSKSGCVSTAVAGTNVACQQGNACTTNTCGALPSPAFTWSKASDANNCFITSCLSAPMPNSGLTDNFCNSCQSTNKFANAYGTACVNPANGSCTRKTNWTDDDCKLCNAGGNNSANVKASSDKSSCVAASSSSSVIAVSALLVASLLI</sequence>
<keyword evidence="3" id="KW-1185">Reference proteome</keyword>
<dbReference type="HOGENOM" id="CLU_1172724_0_0_1"/>
<dbReference type="RefSeq" id="XP_001016818.1">
    <property type="nucleotide sequence ID" value="XM_001016818.3"/>
</dbReference>
<dbReference type="InterPro" id="IPR009670">
    <property type="entry name" value="SerH"/>
</dbReference>
<dbReference type="InParanoid" id="Q23JD1"/>
<feature type="chain" id="PRO_5004202207" evidence="1">
    <location>
        <begin position="21"/>
        <end position="232"/>
    </location>
</feature>
<keyword evidence="1" id="KW-0732">Signal</keyword>
<feature type="signal peptide" evidence="1">
    <location>
        <begin position="1"/>
        <end position="20"/>
    </location>
</feature>
<accession>Q23JD1</accession>
<dbReference type="Proteomes" id="UP000009168">
    <property type="component" value="Unassembled WGS sequence"/>
</dbReference>
<protein>
    <submittedName>
        <fullName evidence="2">Cell surface immobilization antigen</fullName>
    </submittedName>
</protein>
<dbReference type="AlphaFoldDB" id="Q23JD1"/>
<evidence type="ECO:0000256" key="1">
    <source>
        <dbReference type="SAM" id="SignalP"/>
    </source>
</evidence>
<proteinExistence type="predicted"/>
<reference evidence="3" key="1">
    <citation type="journal article" date="2006" name="PLoS Biol.">
        <title>Macronuclear genome sequence of the ciliate Tetrahymena thermophila, a model eukaryote.</title>
        <authorList>
            <person name="Eisen J.A."/>
            <person name="Coyne R.S."/>
            <person name="Wu M."/>
            <person name="Wu D."/>
            <person name="Thiagarajan M."/>
            <person name="Wortman J.R."/>
            <person name="Badger J.H."/>
            <person name="Ren Q."/>
            <person name="Amedeo P."/>
            <person name="Jones K.M."/>
            <person name="Tallon L.J."/>
            <person name="Delcher A.L."/>
            <person name="Salzberg S.L."/>
            <person name="Silva J.C."/>
            <person name="Haas B.J."/>
            <person name="Majoros W.H."/>
            <person name="Farzad M."/>
            <person name="Carlton J.M."/>
            <person name="Smith R.K. Jr."/>
            <person name="Garg J."/>
            <person name="Pearlman R.E."/>
            <person name="Karrer K.M."/>
            <person name="Sun L."/>
            <person name="Manning G."/>
            <person name="Elde N.C."/>
            <person name="Turkewitz A.P."/>
            <person name="Asai D.J."/>
            <person name="Wilkes D.E."/>
            <person name="Wang Y."/>
            <person name="Cai H."/>
            <person name="Collins K."/>
            <person name="Stewart B.A."/>
            <person name="Lee S.R."/>
            <person name="Wilamowska K."/>
            <person name="Weinberg Z."/>
            <person name="Ruzzo W.L."/>
            <person name="Wloga D."/>
            <person name="Gaertig J."/>
            <person name="Frankel J."/>
            <person name="Tsao C.-C."/>
            <person name="Gorovsky M.A."/>
            <person name="Keeling P.J."/>
            <person name="Waller R.F."/>
            <person name="Patron N.J."/>
            <person name="Cherry J.M."/>
            <person name="Stover N.A."/>
            <person name="Krieger C.J."/>
            <person name="del Toro C."/>
            <person name="Ryder H.F."/>
            <person name="Williamson S.C."/>
            <person name="Barbeau R.A."/>
            <person name="Hamilton E.P."/>
            <person name="Orias E."/>
        </authorList>
    </citation>
    <scope>NUCLEOTIDE SEQUENCE [LARGE SCALE GENOMIC DNA]</scope>
    <source>
        <strain evidence="3">SB210</strain>
    </source>
</reference>
<evidence type="ECO:0000313" key="2">
    <source>
        <dbReference type="EMBL" id="EAR96573.1"/>
    </source>
</evidence>
<dbReference type="GeneID" id="7838675"/>
<dbReference type="Pfam" id="PF06873">
    <property type="entry name" value="SerH"/>
    <property type="match status" value="1"/>
</dbReference>
<gene>
    <name evidence="2" type="ORF">TTHERM_00489420</name>
</gene>
<dbReference type="KEGG" id="tet:TTHERM_00489420"/>
<evidence type="ECO:0000313" key="3">
    <source>
        <dbReference type="Proteomes" id="UP000009168"/>
    </source>
</evidence>
<organism evidence="2 3">
    <name type="scientific">Tetrahymena thermophila (strain SB210)</name>
    <dbReference type="NCBI Taxonomy" id="312017"/>
    <lineage>
        <taxon>Eukaryota</taxon>
        <taxon>Sar</taxon>
        <taxon>Alveolata</taxon>
        <taxon>Ciliophora</taxon>
        <taxon>Intramacronucleata</taxon>
        <taxon>Oligohymenophorea</taxon>
        <taxon>Hymenostomatida</taxon>
        <taxon>Tetrahymenina</taxon>
        <taxon>Tetrahymenidae</taxon>
        <taxon>Tetrahymena</taxon>
    </lineage>
</organism>